<dbReference type="GO" id="GO:0051782">
    <property type="term" value="P:negative regulation of cell division"/>
    <property type="evidence" value="ECO:0007669"/>
    <property type="project" value="TreeGrafter"/>
</dbReference>
<keyword evidence="3" id="KW-1185">Reference proteome</keyword>
<accession>A0A255DJL0</accession>
<proteinExistence type="predicted"/>
<dbReference type="AlphaFoldDB" id="A0A255DJL0"/>
<feature type="domain" description="Rv3660c-like CheY-like N-terminal" evidence="1">
    <location>
        <begin position="12"/>
        <end position="115"/>
    </location>
</feature>
<dbReference type="InterPro" id="IPR050625">
    <property type="entry name" value="ParA/MinD_ATPase"/>
</dbReference>
<comment type="caution">
    <text evidence="2">The sequence shown here is derived from an EMBL/GenBank/DDBJ whole genome shotgun (WGS) entry which is preliminary data.</text>
</comment>
<protein>
    <submittedName>
        <fullName evidence="2">Helicase</fullName>
    </submittedName>
</protein>
<dbReference type="Gene3D" id="3.40.50.300">
    <property type="entry name" value="P-loop containing nucleotide triphosphate hydrolases"/>
    <property type="match status" value="1"/>
</dbReference>
<reference evidence="2 3" key="1">
    <citation type="submission" date="2017-07" db="EMBL/GenBank/DDBJ databases">
        <title>The new phylogeny of genus Mycobacterium.</title>
        <authorList>
            <person name="Tortoli E."/>
            <person name="Trovato A."/>
            <person name="Cirillo D.M."/>
        </authorList>
    </citation>
    <scope>NUCLEOTIDE SEQUENCE [LARGE SCALE GENOMIC DNA]</scope>
    <source>
        <strain evidence="2 3">ATCC 33027</strain>
    </source>
</reference>
<dbReference type="InterPro" id="IPR022521">
    <property type="entry name" value="Rv3660c"/>
</dbReference>
<dbReference type="PANTHER" id="PTHR43384:SF11">
    <property type="entry name" value="SEPTUM SITE DETERMINING PROTEIN"/>
    <property type="match status" value="1"/>
</dbReference>
<dbReference type="OrthoDB" id="3252838at2"/>
<gene>
    <name evidence="2" type="ORF">CG716_11810</name>
</gene>
<dbReference type="GO" id="GO:0005829">
    <property type="term" value="C:cytosol"/>
    <property type="evidence" value="ECO:0007669"/>
    <property type="project" value="TreeGrafter"/>
</dbReference>
<dbReference type="SUPFAM" id="SSF52540">
    <property type="entry name" value="P-loop containing nucleoside triphosphate hydrolases"/>
    <property type="match status" value="1"/>
</dbReference>
<dbReference type="GO" id="GO:0016887">
    <property type="term" value="F:ATP hydrolysis activity"/>
    <property type="evidence" value="ECO:0007669"/>
    <property type="project" value="TreeGrafter"/>
</dbReference>
<keyword evidence="2" id="KW-0547">Nucleotide-binding</keyword>
<keyword evidence="2" id="KW-0347">Helicase</keyword>
<dbReference type="NCBIfam" id="TIGR03815">
    <property type="entry name" value="CpaE_hom_Actino"/>
    <property type="match status" value="1"/>
</dbReference>
<dbReference type="RefSeq" id="WP_094479667.1">
    <property type="nucleotide sequence ID" value="NZ_JACKSC010000236.1"/>
</dbReference>
<dbReference type="GO" id="GO:0009898">
    <property type="term" value="C:cytoplasmic side of plasma membrane"/>
    <property type="evidence" value="ECO:0007669"/>
    <property type="project" value="TreeGrafter"/>
</dbReference>
<name>A0A255DJL0_9MYCO</name>
<dbReference type="GO" id="GO:0004386">
    <property type="term" value="F:helicase activity"/>
    <property type="evidence" value="ECO:0007669"/>
    <property type="project" value="UniProtKB-KW"/>
</dbReference>
<evidence type="ECO:0000313" key="2">
    <source>
        <dbReference type="EMBL" id="OYN79578.1"/>
    </source>
</evidence>
<keyword evidence="2" id="KW-0067">ATP-binding</keyword>
<dbReference type="InterPro" id="IPR027417">
    <property type="entry name" value="P-loop_NTPase"/>
</dbReference>
<dbReference type="GO" id="GO:0005524">
    <property type="term" value="F:ATP binding"/>
    <property type="evidence" value="ECO:0007669"/>
    <property type="project" value="TreeGrafter"/>
</dbReference>
<dbReference type="EMBL" id="NOZR01000008">
    <property type="protein sequence ID" value="OYN79578.1"/>
    <property type="molecule type" value="Genomic_DNA"/>
</dbReference>
<dbReference type="Proteomes" id="UP000216063">
    <property type="component" value="Unassembled WGS sequence"/>
</dbReference>
<evidence type="ECO:0000259" key="1">
    <source>
        <dbReference type="Pfam" id="PF26563"/>
    </source>
</evidence>
<dbReference type="Pfam" id="PF26563">
    <property type="entry name" value="Rv3660c_N"/>
    <property type="match status" value="1"/>
</dbReference>
<dbReference type="PANTHER" id="PTHR43384">
    <property type="entry name" value="SEPTUM SITE-DETERMINING PROTEIN MIND HOMOLOG, CHLOROPLASTIC-RELATED"/>
    <property type="match status" value="1"/>
</dbReference>
<sequence>MTNNPGAVLTLAADADLREQVDRVAAAAGLRAVPGCAPPTRKAWQAAIAILLDEESARECARDGLPRREGVILICPAEPESSTWAAAMAIGARHVCAVPAHDGELVRHLADAADAALEGPRAGRVIAVTGGRGGAGASTFATALALVASGSLLIDLDPWGGGIDLLAGTESAPGLRWPDLSLQGGRLAWAAVRNALPNHQGVSVLSGARHGHQLDAGAVDAVIDAGRRGGALVICDLPRRMTSAATATLDGSDLVALIATCDVRGVAAASAMAPELRDINPNIGLVIRGPAPGGLRAVEAAKAVGLPLLAAMRPEPMLAERLEHGGLRLRRRSPLGAAARAVLTLLPPATQARTA</sequence>
<organism evidence="2 3">
    <name type="scientific">Mycolicibacterium sphagni</name>
    <dbReference type="NCBI Taxonomy" id="1786"/>
    <lineage>
        <taxon>Bacteria</taxon>
        <taxon>Bacillati</taxon>
        <taxon>Actinomycetota</taxon>
        <taxon>Actinomycetes</taxon>
        <taxon>Mycobacteriales</taxon>
        <taxon>Mycobacteriaceae</taxon>
        <taxon>Mycolicibacterium</taxon>
    </lineage>
</organism>
<keyword evidence="2" id="KW-0378">Hydrolase</keyword>
<dbReference type="InterPro" id="IPR059050">
    <property type="entry name" value="Rv3660c_N"/>
</dbReference>
<evidence type="ECO:0000313" key="3">
    <source>
        <dbReference type="Proteomes" id="UP000216063"/>
    </source>
</evidence>